<evidence type="ECO:0000313" key="1">
    <source>
        <dbReference type="EMBL" id="KAH0449257.1"/>
    </source>
</evidence>
<keyword evidence="2" id="KW-1185">Reference proteome</keyword>
<dbReference type="AlphaFoldDB" id="A0AAV7G0S7"/>
<organism evidence="1 2">
    <name type="scientific">Dendrobium chrysotoxum</name>
    <name type="common">Orchid</name>
    <dbReference type="NCBI Taxonomy" id="161865"/>
    <lineage>
        <taxon>Eukaryota</taxon>
        <taxon>Viridiplantae</taxon>
        <taxon>Streptophyta</taxon>
        <taxon>Embryophyta</taxon>
        <taxon>Tracheophyta</taxon>
        <taxon>Spermatophyta</taxon>
        <taxon>Magnoliopsida</taxon>
        <taxon>Liliopsida</taxon>
        <taxon>Asparagales</taxon>
        <taxon>Orchidaceae</taxon>
        <taxon>Epidendroideae</taxon>
        <taxon>Malaxideae</taxon>
        <taxon>Dendrobiinae</taxon>
        <taxon>Dendrobium</taxon>
    </lineage>
</organism>
<reference evidence="1 2" key="1">
    <citation type="journal article" date="2021" name="Hortic Res">
        <title>Chromosome-scale assembly of the Dendrobium chrysotoxum genome enhances the understanding of orchid evolution.</title>
        <authorList>
            <person name="Zhang Y."/>
            <person name="Zhang G.Q."/>
            <person name="Zhang D."/>
            <person name="Liu X.D."/>
            <person name="Xu X.Y."/>
            <person name="Sun W.H."/>
            <person name="Yu X."/>
            <person name="Zhu X."/>
            <person name="Wang Z.W."/>
            <person name="Zhao X."/>
            <person name="Zhong W.Y."/>
            <person name="Chen H."/>
            <person name="Yin W.L."/>
            <person name="Huang T."/>
            <person name="Niu S.C."/>
            <person name="Liu Z.J."/>
        </authorList>
    </citation>
    <scope>NUCLEOTIDE SEQUENCE [LARGE SCALE GENOMIC DNA]</scope>
    <source>
        <strain evidence="1">Lindl</strain>
    </source>
</reference>
<sequence>MKDMSENIDLIVYGKRKNNTFAQGGKVSQEISSPLFGILVRKATSSVVKACEVPVVLYGQWLVSALTKPWLPRGMLIPWECGPKDQVCRYFRRQEAKCVKSDQDPTHYSVMIPFNTVVHWEWWRASYRSGPLLPCGGSKEGGVTGLQYRLRECDCKLDNCAHTHNGGVKT</sequence>
<proteinExistence type="predicted"/>
<protein>
    <submittedName>
        <fullName evidence="1">Uncharacterized protein</fullName>
    </submittedName>
</protein>
<comment type="caution">
    <text evidence="1">The sequence shown here is derived from an EMBL/GenBank/DDBJ whole genome shotgun (WGS) entry which is preliminary data.</text>
</comment>
<accession>A0AAV7G0S7</accession>
<name>A0AAV7G0S7_DENCH</name>
<dbReference type="EMBL" id="JAGFBR010000019">
    <property type="protein sequence ID" value="KAH0449257.1"/>
    <property type="molecule type" value="Genomic_DNA"/>
</dbReference>
<gene>
    <name evidence="1" type="ORF">IEQ34_023057</name>
</gene>
<evidence type="ECO:0000313" key="2">
    <source>
        <dbReference type="Proteomes" id="UP000775213"/>
    </source>
</evidence>
<dbReference type="Proteomes" id="UP000775213">
    <property type="component" value="Unassembled WGS sequence"/>
</dbReference>